<organism evidence="3 4">
    <name type="scientific">Noviherbaspirillum saxi</name>
    <dbReference type="NCBI Taxonomy" id="2320863"/>
    <lineage>
        <taxon>Bacteria</taxon>
        <taxon>Pseudomonadati</taxon>
        <taxon>Pseudomonadota</taxon>
        <taxon>Betaproteobacteria</taxon>
        <taxon>Burkholderiales</taxon>
        <taxon>Oxalobacteraceae</taxon>
        <taxon>Noviherbaspirillum</taxon>
    </lineage>
</organism>
<evidence type="ECO:0000256" key="1">
    <source>
        <dbReference type="ARBA" id="ARBA00006987"/>
    </source>
</evidence>
<dbReference type="EMBL" id="QYUO01000002">
    <property type="protein sequence ID" value="RJF95597.1"/>
    <property type="molecule type" value="Genomic_DNA"/>
</dbReference>
<sequence>MKRSTFLRAFASVVVATTFFASSSHAADWPERPVTLVLPFAPGGSTDYTARLLAQKLSSTLGQQVIVENKPGAGGNIGAAYAARAKPDGYTLLMHTSTVASNVTLYKNMGFNLQKDLITVSQVSLIPNVLVVNNDVPAKDLKEFVDLVKQKKVHITYGSAGNGASQHLSGALFNNMVGGDMVHVPYKGGAPANTDLLAGQIQAVFSPLVEVLSYIDSGKLRPLGVTTKTRSSRLPSVPAVAEVLPGYEVVLWNGVFAPAGTPQPIITKLSAAIREALQDPAVRKTLADQGSTPVGNSPEEFKQFLTTEIDKWGKLIKLSGARID</sequence>
<comment type="caution">
    <text evidence="3">The sequence shown here is derived from an EMBL/GenBank/DDBJ whole genome shotgun (WGS) entry which is preliminary data.</text>
</comment>
<keyword evidence="4" id="KW-1185">Reference proteome</keyword>
<keyword evidence="2" id="KW-0732">Signal</keyword>
<proteinExistence type="inferred from homology"/>
<gene>
    <name evidence="3" type="ORF">D3871_19600</name>
</gene>
<accession>A0A3A3FJW8</accession>
<dbReference type="Gene3D" id="3.40.190.10">
    <property type="entry name" value="Periplasmic binding protein-like II"/>
    <property type="match status" value="1"/>
</dbReference>
<comment type="similarity">
    <text evidence="1">Belongs to the UPF0065 (bug) family.</text>
</comment>
<dbReference type="RefSeq" id="WP_119770746.1">
    <property type="nucleotide sequence ID" value="NZ_QYUO01000002.1"/>
</dbReference>
<dbReference type="CDD" id="cd13578">
    <property type="entry name" value="PBP2_Bug27"/>
    <property type="match status" value="1"/>
</dbReference>
<name>A0A3A3FJW8_9BURK</name>
<evidence type="ECO:0000256" key="2">
    <source>
        <dbReference type="SAM" id="SignalP"/>
    </source>
</evidence>
<reference evidence="4" key="1">
    <citation type="submission" date="2018-09" db="EMBL/GenBank/DDBJ databases">
        <authorList>
            <person name="Zhu H."/>
        </authorList>
    </citation>
    <scope>NUCLEOTIDE SEQUENCE [LARGE SCALE GENOMIC DNA]</scope>
    <source>
        <strain evidence="4">K1R23-30</strain>
    </source>
</reference>
<dbReference type="AlphaFoldDB" id="A0A3A3FJW8"/>
<protein>
    <submittedName>
        <fullName evidence="3">Tripartite tricarboxylate transporter substrate binding protein</fullName>
    </submittedName>
</protein>
<dbReference type="PIRSF" id="PIRSF017082">
    <property type="entry name" value="YflP"/>
    <property type="match status" value="1"/>
</dbReference>
<dbReference type="InterPro" id="IPR042100">
    <property type="entry name" value="Bug_dom1"/>
</dbReference>
<dbReference type="InterPro" id="IPR005064">
    <property type="entry name" value="BUG"/>
</dbReference>
<dbReference type="Gene3D" id="3.40.190.150">
    <property type="entry name" value="Bordetella uptake gene, domain 1"/>
    <property type="match status" value="1"/>
</dbReference>
<evidence type="ECO:0000313" key="3">
    <source>
        <dbReference type="EMBL" id="RJF95597.1"/>
    </source>
</evidence>
<dbReference type="Pfam" id="PF03401">
    <property type="entry name" value="TctC"/>
    <property type="match status" value="1"/>
</dbReference>
<dbReference type="PANTHER" id="PTHR42928">
    <property type="entry name" value="TRICARBOXYLATE-BINDING PROTEIN"/>
    <property type="match status" value="1"/>
</dbReference>
<feature type="chain" id="PRO_5017446284" evidence="2">
    <location>
        <begin position="27"/>
        <end position="324"/>
    </location>
</feature>
<evidence type="ECO:0000313" key="4">
    <source>
        <dbReference type="Proteomes" id="UP000265955"/>
    </source>
</evidence>
<dbReference type="Proteomes" id="UP000265955">
    <property type="component" value="Unassembled WGS sequence"/>
</dbReference>
<feature type="signal peptide" evidence="2">
    <location>
        <begin position="1"/>
        <end position="26"/>
    </location>
</feature>
<dbReference type="OrthoDB" id="9125369at2"/>
<dbReference type="PANTHER" id="PTHR42928:SF5">
    <property type="entry name" value="BLR1237 PROTEIN"/>
    <property type="match status" value="1"/>
</dbReference>
<dbReference type="SUPFAM" id="SSF53850">
    <property type="entry name" value="Periplasmic binding protein-like II"/>
    <property type="match status" value="1"/>
</dbReference>